<name>A0A8X6GNR9_TRICU</name>
<proteinExistence type="predicted"/>
<organism evidence="2 3">
    <name type="scientific">Trichonephila clavata</name>
    <name type="common">Joro spider</name>
    <name type="synonym">Nephila clavata</name>
    <dbReference type="NCBI Taxonomy" id="2740835"/>
    <lineage>
        <taxon>Eukaryota</taxon>
        <taxon>Metazoa</taxon>
        <taxon>Ecdysozoa</taxon>
        <taxon>Arthropoda</taxon>
        <taxon>Chelicerata</taxon>
        <taxon>Arachnida</taxon>
        <taxon>Araneae</taxon>
        <taxon>Araneomorphae</taxon>
        <taxon>Entelegynae</taxon>
        <taxon>Araneoidea</taxon>
        <taxon>Nephilidae</taxon>
        <taxon>Trichonephila</taxon>
    </lineage>
</organism>
<dbReference type="Proteomes" id="UP000887116">
    <property type="component" value="Unassembled WGS sequence"/>
</dbReference>
<evidence type="ECO:0000313" key="2">
    <source>
        <dbReference type="EMBL" id="GFQ86383.1"/>
    </source>
</evidence>
<reference evidence="2" key="1">
    <citation type="submission" date="2020-07" db="EMBL/GenBank/DDBJ databases">
        <title>Multicomponent nature underlies the extraordinary mechanical properties of spider dragline silk.</title>
        <authorList>
            <person name="Kono N."/>
            <person name="Nakamura H."/>
            <person name="Mori M."/>
            <person name="Yoshida Y."/>
            <person name="Ohtoshi R."/>
            <person name="Malay A.D."/>
            <person name="Moran D.A.P."/>
            <person name="Tomita M."/>
            <person name="Numata K."/>
            <person name="Arakawa K."/>
        </authorList>
    </citation>
    <scope>NUCLEOTIDE SEQUENCE</scope>
</reference>
<evidence type="ECO:0000256" key="1">
    <source>
        <dbReference type="SAM" id="MobiDB-lite"/>
    </source>
</evidence>
<dbReference type="AlphaFoldDB" id="A0A8X6GNR9"/>
<keyword evidence="3" id="KW-1185">Reference proteome</keyword>
<feature type="region of interest" description="Disordered" evidence="1">
    <location>
        <begin position="56"/>
        <end position="82"/>
    </location>
</feature>
<accession>A0A8X6GNR9</accession>
<sequence length="82" mass="9099">MNVVPFRKEFYATPPPIPGGRVSVRPSCLNQNSSSVGPEFHSESFHSPMNVVPCRNDRYASPPHIPSGRVAVRPSRINQNSR</sequence>
<evidence type="ECO:0000313" key="3">
    <source>
        <dbReference type="Proteomes" id="UP000887116"/>
    </source>
</evidence>
<gene>
    <name evidence="2" type="ORF">TNCT_643661</name>
</gene>
<comment type="caution">
    <text evidence="2">The sequence shown here is derived from an EMBL/GenBank/DDBJ whole genome shotgun (WGS) entry which is preliminary data.</text>
</comment>
<dbReference type="EMBL" id="BMAO01033011">
    <property type="protein sequence ID" value="GFQ86383.1"/>
    <property type="molecule type" value="Genomic_DNA"/>
</dbReference>
<protein>
    <submittedName>
        <fullName evidence="2">Uncharacterized protein</fullName>
    </submittedName>
</protein>